<feature type="domain" description="HD-CE" evidence="1">
    <location>
        <begin position="48"/>
        <end position="131"/>
    </location>
</feature>
<gene>
    <name evidence="2" type="ORF">EJC50_05395</name>
</gene>
<dbReference type="InterPro" id="IPR056471">
    <property type="entry name" value="HD-CE"/>
</dbReference>
<sequence>MSVSVLCTNAEKFADKVRELPNFRGVSLPDIKEKVENLLSMIGREGVFSTYTKHDISHIESMLYSLDWLIPESTQKAFTSVDWLLIVLTVYFHDLGMLVTKDEYKQREVNSLYTDFRKWITEDPSGKDYLSRAKELDDEEKEKFFIKNS</sequence>
<keyword evidence="3" id="KW-1185">Reference proteome</keyword>
<evidence type="ECO:0000259" key="1">
    <source>
        <dbReference type="Pfam" id="PF24391"/>
    </source>
</evidence>
<reference evidence="3" key="1">
    <citation type="submission" date="2018-12" db="EMBL/GenBank/DDBJ databases">
        <title>Genome sequence of Peanibacillus sp.</title>
        <authorList>
            <person name="Subramani G."/>
            <person name="Srinivasan S."/>
            <person name="Kim M.K."/>
        </authorList>
    </citation>
    <scope>NUCLEOTIDE SEQUENCE [LARGE SCALE GENOMIC DNA]</scope>
    <source>
        <strain evidence="3">18JY67-1</strain>
    </source>
</reference>
<protein>
    <recommendedName>
        <fullName evidence="1">HD-CE domain-containing protein</fullName>
    </recommendedName>
</protein>
<dbReference type="EMBL" id="CP034437">
    <property type="protein sequence ID" value="AZN39159.1"/>
    <property type="molecule type" value="Genomic_DNA"/>
</dbReference>
<dbReference type="AlphaFoldDB" id="A0A3S9A073"/>
<dbReference type="KEGG" id="palb:EJC50_05395"/>
<organism evidence="2 3">
    <name type="scientific">Paenibacillus albus</name>
    <dbReference type="NCBI Taxonomy" id="2495582"/>
    <lineage>
        <taxon>Bacteria</taxon>
        <taxon>Bacillati</taxon>
        <taxon>Bacillota</taxon>
        <taxon>Bacilli</taxon>
        <taxon>Bacillales</taxon>
        <taxon>Paenibacillaceae</taxon>
        <taxon>Paenibacillus</taxon>
    </lineage>
</organism>
<evidence type="ECO:0000313" key="2">
    <source>
        <dbReference type="EMBL" id="AZN39159.1"/>
    </source>
</evidence>
<dbReference type="Pfam" id="PF24391">
    <property type="entry name" value="HD-CE"/>
    <property type="match status" value="1"/>
</dbReference>
<dbReference type="OrthoDB" id="1837345at2"/>
<evidence type="ECO:0000313" key="3">
    <source>
        <dbReference type="Proteomes" id="UP000272528"/>
    </source>
</evidence>
<accession>A0A3S9A073</accession>
<proteinExistence type="predicted"/>
<dbReference type="RefSeq" id="WP_126013339.1">
    <property type="nucleotide sequence ID" value="NZ_CP034437.1"/>
</dbReference>
<dbReference type="Proteomes" id="UP000272528">
    <property type="component" value="Chromosome"/>
</dbReference>
<name>A0A3S9A073_9BACL</name>